<organism evidence="1">
    <name type="scientific">uncultured Rubrobacteraceae bacterium</name>
    <dbReference type="NCBI Taxonomy" id="349277"/>
    <lineage>
        <taxon>Bacteria</taxon>
        <taxon>Bacillati</taxon>
        <taxon>Actinomycetota</taxon>
        <taxon>Rubrobacteria</taxon>
        <taxon>Rubrobacterales</taxon>
        <taxon>Rubrobacteraceae</taxon>
        <taxon>environmental samples</taxon>
    </lineage>
</organism>
<name>A0A6J4RAW1_9ACTN</name>
<accession>A0A6J4RAW1</accession>
<protein>
    <submittedName>
        <fullName evidence="1">Uncharacterized protein</fullName>
    </submittedName>
</protein>
<dbReference type="EMBL" id="CADCVF010000072">
    <property type="protein sequence ID" value="CAA9466171.1"/>
    <property type="molecule type" value="Genomic_DNA"/>
</dbReference>
<dbReference type="AlphaFoldDB" id="A0A6J4RAW1"/>
<proteinExistence type="predicted"/>
<evidence type="ECO:0000313" key="1">
    <source>
        <dbReference type="EMBL" id="CAA9466171.1"/>
    </source>
</evidence>
<gene>
    <name evidence="1" type="ORF">AVDCRST_MAG58-3503</name>
</gene>
<reference evidence="1" key="1">
    <citation type="submission" date="2020-02" db="EMBL/GenBank/DDBJ databases">
        <authorList>
            <person name="Meier V. D."/>
        </authorList>
    </citation>
    <scope>NUCLEOTIDE SEQUENCE</scope>
    <source>
        <strain evidence="1">AVDCRST_MAG58</strain>
    </source>
</reference>
<sequence>MPMVVTIYEPRFDGVLARFLRLRYVQKLLLFRL</sequence>